<organism evidence="1 2">
    <name type="scientific">Sedimentitalea xiamensis</name>
    <dbReference type="NCBI Taxonomy" id="3050037"/>
    <lineage>
        <taxon>Bacteria</taxon>
        <taxon>Pseudomonadati</taxon>
        <taxon>Pseudomonadota</taxon>
        <taxon>Alphaproteobacteria</taxon>
        <taxon>Rhodobacterales</taxon>
        <taxon>Paracoccaceae</taxon>
        <taxon>Sedimentitalea</taxon>
    </lineage>
</organism>
<keyword evidence="2" id="KW-1185">Reference proteome</keyword>
<dbReference type="EMBL" id="JASNJE010000052">
    <property type="protein sequence ID" value="MDK3075799.1"/>
    <property type="molecule type" value="Genomic_DNA"/>
</dbReference>
<name>A0ABT7FKX2_9RHOB</name>
<dbReference type="Proteomes" id="UP001227126">
    <property type="component" value="Unassembled WGS sequence"/>
</dbReference>
<evidence type="ECO:0000313" key="2">
    <source>
        <dbReference type="Proteomes" id="UP001227126"/>
    </source>
</evidence>
<dbReference type="RefSeq" id="WP_284487716.1">
    <property type="nucleotide sequence ID" value="NZ_JASNJE010000052.1"/>
</dbReference>
<proteinExistence type="predicted"/>
<comment type="caution">
    <text evidence="1">The sequence shown here is derived from an EMBL/GenBank/DDBJ whole genome shotgun (WGS) entry which is preliminary data.</text>
</comment>
<protein>
    <submittedName>
        <fullName evidence="1">Uncharacterized protein</fullName>
    </submittedName>
</protein>
<evidence type="ECO:0000313" key="1">
    <source>
        <dbReference type="EMBL" id="MDK3075799.1"/>
    </source>
</evidence>
<sequence length="100" mass="11419">MFSSGNLDKVAYFGHWADDTSHQRLVRDAVSTLSDAVSRCANEDARSDEVSQALRFLERHMTRPEHCTRFRQNLEIRDPVFRATAARETLAAIIRTLTPN</sequence>
<reference evidence="1 2" key="1">
    <citation type="submission" date="2023-05" db="EMBL/GenBank/DDBJ databases">
        <title>Sedimentitalea sp. nov. JM2-8.</title>
        <authorList>
            <person name="Huang J."/>
        </authorList>
    </citation>
    <scope>NUCLEOTIDE SEQUENCE [LARGE SCALE GENOMIC DNA]</scope>
    <source>
        <strain evidence="1 2">JM2-8</strain>
    </source>
</reference>
<gene>
    <name evidence="1" type="ORF">QO034_22345</name>
</gene>
<accession>A0ABT7FKX2</accession>